<evidence type="ECO:0000256" key="2">
    <source>
        <dbReference type="SAM" id="MobiDB-lite"/>
    </source>
</evidence>
<keyword evidence="1" id="KW-0175">Coiled coil</keyword>
<name>A0A1Q9EYV2_SYMMI</name>
<keyword evidence="5" id="KW-1185">Reference proteome</keyword>
<feature type="coiled-coil region" evidence="1">
    <location>
        <begin position="728"/>
        <end position="755"/>
    </location>
</feature>
<proteinExistence type="predicted"/>
<dbReference type="Proteomes" id="UP000186817">
    <property type="component" value="Unassembled WGS sequence"/>
</dbReference>
<evidence type="ECO:0000259" key="3">
    <source>
        <dbReference type="Pfam" id="PF25043"/>
    </source>
</evidence>
<feature type="domain" description="DUF7788" evidence="3">
    <location>
        <begin position="1"/>
        <end position="40"/>
    </location>
</feature>
<accession>A0A1Q9EYV2</accession>
<feature type="compositionally biased region" description="Acidic residues" evidence="2">
    <location>
        <begin position="283"/>
        <end position="305"/>
    </location>
</feature>
<gene>
    <name evidence="4" type="ORF">AK812_SmicGene3468</name>
</gene>
<evidence type="ECO:0000256" key="1">
    <source>
        <dbReference type="SAM" id="Coils"/>
    </source>
</evidence>
<evidence type="ECO:0000313" key="5">
    <source>
        <dbReference type="Proteomes" id="UP000186817"/>
    </source>
</evidence>
<reference evidence="4 5" key="1">
    <citation type="submission" date="2016-02" db="EMBL/GenBank/DDBJ databases">
        <title>Genome analysis of coral dinoflagellate symbionts highlights evolutionary adaptations to a symbiotic lifestyle.</title>
        <authorList>
            <person name="Aranda M."/>
            <person name="Li Y."/>
            <person name="Liew Y.J."/>
            <person name="Baumgarten S."/>
            <person name="Simakov O."/>
            <person name="Wilson M."/>
            <person name="Piel J."/>
            <person name="Ashoor H."/>
            <person name="Bougouffa S."/>
            <person name="Bajic V.B."/>
            <person name="Ryu T."/>
            <person name="Ravasi T."/>
            <person name="Bayer T."/>
            <person name="Micklem G."/>
            <person name="Kim H."/>
            <person name="Bhak J."/>
            <person name="Lajeunesse T.C."/>
            <person name="Voolstra C.R."/>
        </authorList>
    </citation>
    <scope>NUCLEOTIDE SEQUENCE [LARGE SCALE GENOMIC DNA]</scope>
    <source>
        <strain evidence="4 5">CCMP2467</strain>
    </source>
</reference>
<dbReference type="Pfam" id="PF25043">
    <property type="entry name" value="DUF7788"/>
    <property type="match status" value="1"/>
</dbReference>
<dbReference type="InterPro" id="IPR056690">
    <property type="entry name" value="DUF7788"/>
</dbReference>
<feature type="region of interest" description="Disordered" evidence="2">
    <location>
        <begin position="330"/>
        <end position="362"/>
    </location>
</feature>
<sequence length="961" mass="105166">MPELVFWNLRATSGAPALATDAGVVLMSGFSSRMLKMVSESGPDPLAAFSEALENPLCGKLRLADATDVEELLAQTKSTFTFAAEAQAPMPKQQRKRRQVTVALAGLPCRVAEAALIGKGGQRIQELWKTLQTSFGEDQIRTALAQLKHSIPRSVVYNKVQHTLRVDDGLPTHAPAAASATLGSLPTDRAIAGFFGRKGSTIQSMKEQLERILDEQLSPAGFWFYLDVQKGGTGVLSATVVPHDSSLTEGQLVNAFQLLKAHVQRSQQYMNARRVAERRKTDGEDDDDGHDDEEKDDVDDSDEDADDTCEVYFAKDDRRKVARNGTRCAVARRARADKVANARKQRSSSSTGERSEQEQLRKVPSLVKVPGKLVTIVQCAEMAAAGLPNSSHITSEAEASRGMNKSDEVLASFEKNGQKSEGELEKEVHVLKETAAEMEVAAAKGKGTTEKLQRLEKQSAGLEKRTCDAKTGREAKGLREVIAETTKGKIPQLGIRGIGGWASVLAGGLEEVIDFRTREIGLFATGGAVAGTSMVGISAGGYVGVGWKGARALNQSLGDYGPGPSIFAAVSASIPFPIPVASFGLAITYEIDGDERLGGPPYKPLTRDPGTYIYAGWSLSLGLYTGPVGFDVGSSLAKGAMHIDCFNDSSQLRWHIPKVTCKDCESVKMHVAVTALRTLQHLATFPIITDFFFIFLAYANDWPENRQGFEGACSTEPHSVFVYAAEILQEAFEALETLEEHLNKLELAMDVQNLRSEIPHSAEFKKLYQELENLKVVNARFASLDDFSLSPRGAANITGPHGAGWLRFEDFLIWWGLHSEQSARALCRQLHMAHDQCTAHDVYDKLKMNEKSGNPFGFCHKFQRGSCQLENAECNVLPWGRSKNGRATKFEHGKISILGQCLCGSGYYYKYDYAFGHHCAKVPDQDLRVQQLFADARRWVEVRKLELGGYVRDLLIAASNH</sequence>
<evidence type="ECO:0000313" key="4">
    <source>
        <dbReference type="EMBL" id="OLQ12589.1"/>
    </source>
</evidence>
<feature type="region of interest" description="Disordered" evidence="2">
    <location>
        <begin position="269"/>
        <end position="305"/>
    </location>
</feature>
<comment type="caution">
    <text evidence="4">The sequence shown here is derived from an EMBL/GenBank/DDBJ whole genome shotgun (WGS) entry which is preliminary data.</text>
</comment>
<dbReference type="EMBL" id="LSRX01000040">
    <property type="protein sequence ID" value="OLQ12589.1"/>
    <property type="molecule type" value="Genomic_DNA"/>
</dbReference>
<dbReference type="AlphaFoldDB" id="A0A1Q9EYV2"/>
<dbReference type="OrthoDB" id="428308at2759"/>
<organism evidence="4 5">
    <name type="scientific">Symbiodinium microadriaticum</name>
    <name type="common">Dinoflagellate</name>
    <name type="synonym">Zooxanthella microadriatica</name>
    <dbReference type="NCBI Taxonomy" id="2951"/>
    <lineage>
        <taxon>Eukaryota</taxon>
        <taxon>Sar</taxon>
        <taxon>Alveolata</taxon>
        <taxon>Dinophyceae</taxon>
        <taxon>Suessiales</taxon>
        <taxon>Symbiodiniaceae</taxon>
        <taxon>Symbiodinium</taxon>
    </lineage>
</organism>
<protein>
    <recommendedName>
        <fullName evidence="3">DUF7788 domain-containing protein</fullName>
    </recommendedName>
</protein>